<feature type="region of interest" description="Disordered" evidence="9">
    <location>
        <begin position="91"/>
        <end position="112"/>
    </location>
</feature>
<dbReference type="SMART" id="SM00387">
    <property type="entry name" value="HATPase_c"/>
    <property type="match status" value="1"/>
</dbReference>
<dbReference type="InterPro" id="IPR036097">
    <property type="entry name" value="HisK_dim/P_sf"/>
</dbReference>
<keyword evidence="12" id="KW-1185">Reference proteome</keyword>
<keyword evidence="5" id="KW-0547">Nucleotide-binding</keyword>
<dbReference type="RefSeq" id="WP_347323694.1">
    <property type="nucleotide sequence ID" value="NZ_JBCGUH010000002.1"/>
</dbReference>
<dbReference type="InterPro" id="IPR003661">
    <property type="entry name" value="HisK_dim/P_dom"/>
</dbReference>
<feature type="region of interest" description="Disordered" evidence="9">
    <location>
        <begin position="188"/>
        <end position="208"/>
    </location>
</feature>
<feature type="domain" description="Histidine kinase" evidence="10">
    <location>
        <begin position="314"/>
        <end position="538"/>
    </location>
</feature>
<evidence type="ECO:0000313" key="11">
    <source>
        <dbReference type="EMBL" id="MFD1888035.1"/>
    </source>
</evidence>
<dbReference type="PANTHER" id="PTHR43047">
    <property type="entry name" value="TWO-COMPONENT HISTIDINE PROTEIN KINASE"/>
    <property type="match status" value="1"/>
</dbReference>
<gene>
    <name evidence="11" type="ORF">ACFSC9_21360</name>
</gene>
<dbReference type="PRINTS" id="PR00344">
    <property type="entry name" value="BCTRLSENSOR"/>
</dbReference>
<dbReference type="CDD" id="cd16922">
    <property type="entry name" value="HATPase_EvgS-ArcB-TorS-like"/>
    <property type="match status" value="1"/>
</dbReference>
<comment type="caution">
    <text evidence="11">The sequence shown here is derived from an EMBL/GenBank/DDBJ whole genome shotgun (WGS) entry which is preliminary data.</text>
</comment>
<evidence type="ECO:0000256" key="1">
    <source>
        <dbReference type="ARBA" id="ARBA00000085"/>
    </source>
</evidence>
<evidence type="ECO:0000256" key="3">
    <source>
        <dbReference type="ARBA" id="ARBA00022553"/>
    </source>
</evidence>
<dbReference type="CDD" id="cd00082">
    <property type="entry name" value="HisKA"/>
    <property type="match status" value="1"/>
</dbReference>
<evidence type="ECO:0000256" key="8">
    <source>
        <dbReference type="ARBA" id="ARBA00023012"/>
    </source>
</evidence>
<keyword evidence="8" id="KW-0902">Two-component regulatory system</keyword>
<dbReference type="Proteomes" id="UP001597233">
    <property type="component" value="Unassembled WGS sequence"/>
</dbReference>
<dbReference type="EC" id="2.7.13.3" evidence="2"/>
<dbReference type="InterPro" id="IPR003594">
    <property type="entry name" value="HATPase_dom"/>
</dbReference>
<evidence type="ECO:0000256" key="6">
    <source>
        <dbReference type="ARBA" id="ARBA00022777"/>
    </source>
</evidence>
<dbReference type="SUPFAM" id="SSF55874">
    <property type="entry name" value="ATPase domain of HSP90 chaperone/DNA topoisomerase II/histidine kinase"/>
    <property type="match status" value="1"/>
</dbReference>
<accession>A0ABW4RPQ3</accession>
<dbReference type="InterPro" id="IPR005467">
    <property type="entry name" value="His_kinase_dom"/>
</dbReference>
<dbReference type="Pfam" id="PF00512">
    <property type="entry name" value="HisKA"/>
    <property type="match status" value="1"/>
</dbReference>
<dbReference type="SUPFAM" id="SSF47384">
    <property type="entry name" value="Homodimeric domain of signal transducing histidine kinase"/>
    <property type="match status" value="1"/>
</dbReference>
<evidence type="ECO:0000313" key="12">
    <source>
        <dbReference type="Proteomes" id="UP001597233"/>
    </source>
</evidence>
<evidence type="ECO:0000256" key="9">
    <source>
        <dbReference type="SAM" id="MobiDB-lite"/>
    </source>
</evidence>
<dbReference type="GO" id="GO:0016301">
    <property type="term" value="F:kinase activity"/>
    <property type="evidence" value="ECO:0007669"/>
    <property type="project" value="UniProtKB-KW"/>
</dbReference>
<keyword evidence="3" id="KW-0597">Phosphoprotein</keyword>
<sequence length="565" mass="62672">MTNQRLKQTANGHESNLATLYVYESHPIYIQHMIAYILSLLQYSKDTILFMIDHMYILDTLQQELKPFNFSSEWLERIQYIPVDVPPVNSSSGYPTAAGSPPDSSQVPLEPIPSIDSKRSLHASFQQSAHDLSPHLTDRIIAPLPYEVLHSIQLAMAENKSIHVWQQLSIETLQSWIPITSVTSQSSRLHATTEPASVSHAQHAQHHSAGTETDIDSIYCSPLVQYVYTCDGMQLPAATLLHLMPQLAVRNEHDMNHLIHSKGLAAGSASDATVPQADVPSLLTHPVSAPFVQKATSAKGSPAKLYKELDFLSVMSHELRTPMNGILGMSQLLLDLDGMDEQQLAYARIIDKSTRTLLLMLNDILDYAKMDAGKMEMVYEPLHVGAMMGEVLDVMLVRASEKGLNVSLSIHPQVPEIIEGDSKRLRQVLLNLLSNAIKFTLQGHIHIAVTPHSQTVEGGLLQFSVTDSGIGVPHEQIEYLFQPFHQLHNPITRNEDGTGLGLAISKCLVELMGGTIWIEPQPEPTGGTRFVFTVRWLAHDPIHDESDRNGTDHADTALRFIPKLK</sequence>
<dbReference type="EMBL" id="JBHUEH010000032">
    <property type="protein sequence ID" value="MFD1888035.1"/>
    <property type="molecule type" value="Genomic_DNA"/>
</dbReference>
<protein>
    <recommendedName>
        <fullName evidence="2">histidine kinase</fullName>
        <ecNumber evidence="2">2.7.13.3</ecNumber>
    </recommendedName>
</protein>
<keyword evidence="6 11" id="KW-0418">Kinase</keyword>
<evidence type="ECO:0000256" key="2">
    <source>
        <dbReference type="ARBA" id="ARBA00012438"/>
    </source>
</evidence>
<organism evidence="11 12">
    <name type="scientific">Paenibacillus wenxiniae</name>
    <dbReference type="NCBI Taxonomy" id="1636843"/>
    <lineage>
        <taxon>Bacteria</taxon>
        <taxon>Bacillati</taxon>
        <taxon>Bacillota</taxon>
        <taxon>Bacilli</taxon>
        <taxon>Bacillales</taxon>
        <taxon>Paenibacillaceae</taxon>
        <taxon>Paenibacillus</taxon>
    </lineage>
</organism>
<dbReference type="InterPro" id="IPR004358">
    <property type="entry name" value="Sig_transdc_His_kin-like_C"/>
</dbReference>
<dbReference type="Gene3D" id="1.10.287.130">
    <property type="match status" value="1"/>
</dbReference>
<dbReference type="Gene3D" id="3.30.565.10">
    <property type="entry name" value="Histidine kinase-like ATPase, C-terminal domain"/>
    <property type="match status" value="1"/>
</dbReference>
<keyword evidence="4" id="KW-0808">Transferase</keyword>
<dbReference type="InterPro" id="IPR036890">
    <property type="entry name" value="HATPase_C_sf"/>
</dbReference>
<dbReference type="SMART" id="SM00388">
    <property type="entry name" value="HisKA"/>
    <property type="match status" value="1"/>
</dbReference>
<evidence type="ECO:0000256" key="7">
    <source>
        <dbReference type="ARBA" id="ARBA00022840"/>
    </source>
</evidence>
<reference evidence="12" key="1">
    <citation type="journal article" date="2019" name="Int. J. Syst. Evol. Microbiol.">
        <title>The Global Catalogue of Microorganisms (GCM) 10K type strain sequencing project: providing services to taxonomists for standard genome sequencing and annotation.</title>
        <authorList>
            <consortium name="The Broad Institute Genomics Platform"/>
            <consortium name="The Broad Institute Genome Sequencing Center for Infectious Disease"/>
            <person name="Wu L."/>
            <person name="Ma J."/>
        </authorList>
    </citation>
    <scope>NUCLEOTIDE SEQUENCE [LARGE SCALE GENOMIC DNA]</scope>
    <source>
        <strain evidence="12">CCUG 54950</strain>
    </source>
</reference>
<comment type="catalytic activity">
    <reaction evidence="1">
        <text>ATP + protein L-histidine = ADP + protein N-phospho-L-histidine.</text>
        <dbReference type="EC" id="2.7.13.3"/>
    </reaction>
</comment>
<dbReference type="Pfam" id="PF02518">
    <property type="entry name" value="HATPase_c"/>
    <property type="match status" value="1"/>
</dbReference>
<proteinExistence type="predicted"/>
<evidence type="ECO:0000259" key="10">
    <source>
        <dbReference type="PROSITE" id="PS50109"/>
    </source>
</evidence>
<keyword evidence="7" id="KW-0067">ATP-binding</keyword>
<dbReference type="PANTHER" id="PTHR43047:SF72">
    <property type="entry name" value="OSMOSENSING HISTIDINE PROTEIN KINASE SLN1"/>
    <property type="match status" value="1"/>
</dbReference>
<name>A0ABW4RPQ3_9BACL</name>
<evidence type="ECO:0000256" key="4">
    <source>
        <dbReference type="ARBA" id="ARBA00022679"/>
    </source>
</evidence>
<evidence type="ECO:0000256" key="5">
    <source>
        <dbReference type="ARBA" id="ARBA00022741"/>
    </source>
</evidence>
<dbReference type="PROSITE" id="PS50109">
    <property type="entry name" value="HIS_KIN"/>
    <property type="match status" value="1"/>
</dbReference>